<dbReference type="GO" id="GO:0033922">
    <property type="term" value="F:peptidoglycan beta-N-acetylmuramidase activity"/>
    <property type="evidence" value="ECO:0007669"/>
    <property type="project" value="InterPro"/>
</dbReference>
<dbReference type="eggNOG" id="COG3876">
    <property type="taxonomic scope" value="Bacteria"/>
</dbReference>
<proteinExistence type="predicted"/>
<feature type="domain" description="Peptidoglycan beta-N-acetylmuramidase NamZ C-terminal" evidence="3">
    <location>
        <begin position="133"/>
        <end position="299"/>
    </location>
</feature>
<evidence type="ECO:0000259" key="2">
    <source>
        <dbReference type="Pfam" id="PF07075"/>
    </source>
</evidence>
<dbReference type="STRING" id="1389489.O159_11520"/>
<dbReference type="Gene3D" id="3.40.50.12170">
    <property type="entry name" value="Uncharacterised protein PF07075, DUF1343"/>
    <property type="match status" value="1"/>
</dbReference>
<dbReference type="HOGENOM" id="CLU_033227_1_0_11"/>
<reference evidence="4 5" key="1">
    <citation type="journal article" date="2013" name="Genome Announc.">
        <title>Complete Genome Sequence of Leifsonia xyli subsp. cynodontis Strain DSM46306, a Gram-Positive Bacterial Pathogen of Grasses.</title>
        <authorList>
            <person name="Monteiro-Vitorello C.B."/>
            <person name="Zerillo M.M."/>
            <person name="Van Sluys M.A."/>
            <person name="Camargo L.E."/>
            <person name="Kitajima J.P."/>
        </authorList>
    </citation>
    <scope>NUCLEOTIDE SEQUENCE [LARGE SCALE GENOMIC DNA]</scope>
    <source>
        <strain evidence="4 5">DSM 46306</strain>
    </source>
</reference>
<dbReference type="Pfam" id="PF07075">
    <property type="entry name" value="NamZ_N"/>
    <property type="match status" value="1"/>
</dbReference>
<evidence type="ECO:0000313" key="4">
    <source>
        <dbReference type="EMBL" id="AGW41238.1"/>
    </source>
</evidence>
<dbReference type="PANTHER" id="PTHR42915:SF1">
    <property type="entry name" value="PEPTIDOGLYCAN BETA-N-ACETYLMURAMIDASE NAMZ"/>
    <property type="match status" value="1"/>
</dbReference>
<dbReference type="InterPro" id="IPR048502">
    <property type="entry name" value="NamZ_N"/>
</dbReference>
<protein>
    <recommendedName>
        <fullName evidence="6">DUF1343 domain-containing protein</fullName>
    </recommendedName>
</protein>
<feature type="region of interest" description="Disordered" evidence="1">
    <location>
        <begin position="300"/>
        <end position="320"/>
    </location>
</feature>
<gene>
    <name evidence="4" type="ORF">O159_11520</name>
</gene>
<evidence type="ECO:0000256" key="1">
    <source>
        <dbReference type="SAM" id="MobiDB-lite"/>
    </source>
</evidence>
<accession>U3PCI6</accession>
<dbReference type="KEGG" id="lxy:O159_11520"/>
<dbReference type="Pfam" id="PF20732">
    <property type="entry name" value="NamZ_C"/>
    <property type="match status" value="1"/>
</dbReference>
<organism evidence="4 5">
    <name type="scientific">Leifsonia xyli subsp. cynodontis DSM 46306</name>
    <dbReference type="NCBI Taxonomy" id="1389489"/>
    <lineage>
        <taxon>Bacteria</taxon>
        <taxon>Bacillati</taxon>
        <taxon>Actinomycetota</taxon>
        <taxon>Actinomycetes</taxon>
        <taxon>Micrococcales</taxon>
        <taxon>Microbacteriaceae</taxon>
        <taxon>Leifsonia</taxon>
    </lineage>
</organism>
<dbReference type="PANTHER" id="PTHR42915">
    <property type="entry name" value="HYPOTHETICAL 460 KDA PROTEIN IN FEUA-SIGW INTERGENIC REGION [PRECURSOR]"/>
    <property type="match status" value="1"/>
</dbReference>
<keyword evidence="5" id="KW-1185">Reference proteome</keyword>
<evidence type="ECO:0000313" key="5">
    <source>
        <dbReference type="Proteomes" id="UP000016743"/>
    </source>
</evidence>
<dbReference type="EMBL" id="CP006734">
    <property type="protein sequence ID" value="AGW41238.1"/>
    <property type="molecule type" value="Genomic_DNA"/>
</dbReference>
<sequence length="320" mass="34028">MLSEVDVLLFDLQDVGVRFYTYIWTLYLAMAAAGERDVEVIVLDRPNPLGDRMDGPVLEPALASFVGLREIPLRHGLTVGELARLFAGEFLARPPALHVVRMSGYDPARHLDGYGLPWVPPSPNLPTRESAWAYPGTGLIEALDASEGRGTTVPFLWAGHSCLDEVAAVALADELNARELPGVLLRAMMTTPAAGKQSGLVCGGVQLHVTAPDAFDGLRTGLRLVQALAARPGVGWREETDLLPSGGGKAETVPWIDRLTGTADVRRSLAAGIAPETIAAGWGDGLATFRERAQPHRLYALPPLPSADRPARSGGGTIPG</sequence>
<name>U3PCI6_LEIXC</name>
<dbReference type="AlphaFoldDB" id="U3PCI6"/>
<dbReference type="InterPro" id="IPR008302">
    <property type="entry name" value="NamZ"/>
</dbReference>
<dbReference type="OrthoDB" id="9801061at2"/>
<dbReference type="PATRIC" id="fig|1389489.3.peg.1100"/>
<evidence type="ECO:0008006" key="6">
    <source>
        <dbReference type="Google" id="ProtNLM"/>
    </source>
</evidence>
<feature type="domain" description="Peptidoglycan beta-N-acetylmuramidase NamZ N-terminal" evidence="2">
    <location>
        <begin position="1"/>
        <end position="128"/>
    </location>
</feature>
<evidence type="ECO:0000259" key="3">
    <source>
        <dbReference type="Pfam" id="PF20732"/>
    </source>
</evidence>
<dbReference type="InterPro" id="IPR048503">
    <property type="entry name" value="NamZ_C"/>
</dbReference>
<dbReference type="Proteomes" id="UP000016743">
    <property type="component" value="Chromosome"/>
</dbReference>